<feature type="region of interest" description="Disordered" evidence="1">
    <location>
        <begin position="1"/>
        <end position="20"/>
    </location>
</feature>
<dbReference type="Proteomes" id="UP000245207">
    <property type="component" value="Unassembled WGS sequence"/>
</dbReference>
<dbReference type="OrthoDB" id="5314306at2759"/>
<dbReference type="InterPro" id="IPR017451">
    <property type="entry name" value="F-box-assoc_interact_dom"/>
</dbReference>
<feature type="domain" description="F-box associated beta-propeller type 3" evidence="2">
    <location>
        <begin position="66"/>
        <end position="184"/>
    </location>
</feature>
<reference evidence="3 4" key="1">
    <citation type="journal article" date="2018" name="Mol. Plant">
        <title>The genome of Artemisia annua provides insight into the evolution of Asteraceae family and artemisinin biosynthesis.</title>
        <authorList>
            <person name="Shen Q."/>
            <person name="Zhang L."/>
            <person name="Liao Z."/>
            <person name="Wang S."/>
            <person name="Yan T."/>
            <person name="Shi P."/>
            <person name="Liu M."/>
            <person name="Fu X."/>
            <person name="Pan Q."/>
            <person name="Wang Y."/>
            <person name="Lv Z."/>
            <person name="Lu X."/>
            <person name="Zhang F."/>
            <person name="Jiang W."/>
            <person name="Ma Y."/>
            <person name="Chen M."/>
            <person name="Hao X."/>
            <person name="Li L."/>
            <person name="Tang Y."/>
            <person name="Lv G."/>
            <person name="Zhou Y."/>
            <person name="Sun X."/>
            <person name="Brodelius P.E."/>
            <person name="Rose J.K.C."/>
            <person name="Tang K."/>
        </authorList>
    </citation>
    <scope>NUCLEOTIDE SEQUENCE [LARGE SCALE GENOMIC DNA]</scope>
    <source>
        <strain evidence="4">cv. Huhao1</strain>
        <tissue evidence="3">Leaf</tissue>
    </source>
</reference>
<evidence type="ECO:0000259" key="2">
    <source>
        <dbReference type="Pfam" id="PF08268"/>
    </source>
</evidence>
<keyword evidence="4" id="KW-1185">Reference proteome</keyword>
<feature type="compositionally biased region" description="Basic and acidic residues" evidence="1">
    <location>
        <begin position="51"/>
        <end position="65"/>
    </location>
</feature>
<accession>A0A2U1N6Q3</accession>
<sequence>MGSSSSKPREVMSAESRRSVSRNVFQDNCIINKSSSSFNGIDVNDDVTHDDDEHVKWEGEGEREGGNGTNSWSEIVSATPKVYYARFDSSACFFKGTLHWVVQCGQCCIITFDLSTNVFGFISVPKPDSEYFAPMIIKGCLAVIFVSRDGGEHCSIWVMREYNNVASWTKAFDILEGILMNEGHKDSISYNHETGTRSRLVVDSCYTVDMDMCIESLELFDKEIVRDESYFLVRHYHMY</sequence>
<dbReference type="AlphaFoldDB" id="A0A2U1N6Q3"/>
<evidence type="ECO:0000313" key="3">
    <source>
        <dbReference type="EMBL" id="PWA69147.1"/>
    </source>
</evidence>
<organism evidence="3 4">
    <name type="scientific">Artemisia annua</name>
    <name type="common">Sweet wormwood</name>
    <dbReference type="NCBI Taxonomy" id="35608"/>
    <lineage>
        <taxon>Eukaryota</taxon>
        <taxon>Viridiplantae</taxon>
        <taxon>Streptophyta</taxon>
        <taxon>Embryophyta</taxon>
        <taxon>Tracheophyta</taxon>
        <taxon>Spermatophyta</taxon>
        <taxon>Magnoliopsida</taxon>
        <taxon>eudicotyledons</taxon>
        <taxon>Gunneridae</taxon>
        <taxon>Pentapetalae</taxon>
        <taxon>asterids</taxon>
        <taxon>campanulids</taxon>
        <taxon>Asterales</taxon>
        <taxon>Asteraceae</taxon>
        <taxon>Asteroideae</taxon>
        <taxon>Anthemideae</taxon>
        <taxon>Artemisiinae</taxon>
        <taxon>Artemisia</taxon>
    </lineage>
</organism>
<evidence type="ECO:0000313" key="4">
    <source>
        <dbReference type="Proteomes" id="UP000245207"/>
    </source>
</evidence>
<dbReference type="EMBL" id="PKPP01003496">
    <property type="protein sequence ID" value="PWA69147.1"/>
    <property type="molecule type" value="Genomic_DNA"/>
</dbReference>
<name>A0A2U1N6Q3_ARTAN</name>
<protein>
    <submittedName>
        <fullName evidence="3">F-box domain-containing protein</fullName>
    </submittedName>
</protein>
<dbReference type="STRING" id="35608.A0A2U1N6Q3"/>
<dbReference type="NCBIfam" id="TIGR01640">
    <property type="entry name" value="F_box_assoc_1"/>
    <property type="match status" value="1"/>
</dbReference>
<proteinExistence type="predicted"/>
<gene>
    <name evidence="3" type="ORF">CTI12_AA300200</name>
</gene>
<dbReference type="Pfam" id="PF08268">
    <property type="entry name" value="FBA_3"/>
    <property type="match status" value="1"/>
</dbReference>
<evidence type="ECO:0000256" key="1">
    <source>
        <dbReference type="SAM" id="MobiDB-lite"/>
    </source>
</evidence>
<dbReference type="InterPro" id="IPR013187">
    <property type="entry name" value="F-box-assoc_dom_typ3"/>
</dbReference>
<comment type="caution">
    <text evidence="3">The sequence shown here is derived from an EMBL/GenBank/DDBJ whole genome shotgun (WGS) entry which is preliminary data.</text>
</comment>
<feature type="region of interest" description="Disordered" evidence="1">
    <location>
        <begin position="50"/>
        <end position="71"/>
    </location>
</feature>
<feature type="compositionally biased region" description="Basic and acidic residues" evidence="1">
    <location>
        <begin position="7"/>
        <end position="18"/>
    </location>
</feature>